<dbReference type="PANTHER" id="PTHR37422">
    <property type="entry name" value="TEICHURONIC ACID BIOSYNTHESIS PROTEIN TUAE"/>
    <property type="match status" value="1"/>
</dbReference>
<feature type="transmembrane region" description="Helical" evidence="5">
    <location>
        <begin position="81"/>
        <end position="101"/>
    </location>
</feature>
<keyword evidence="2 5" id="KW-0812">Transmembrane</keyword>
<comment type="subcellular location">
    <subcellularLocation>
        <location evidence="1">Membrane</location>
        <topology evidence="1">Multi-pass membrane protein</topology>
    </subcellularLocation>
</comment>
<comment type="caution">
    <text evidence="7">The sequence shown here is derived from an EMBL/GenBank/DDBJ whole genome shotgun (WGS) entry which is preliminary data.</text>
</comment>
<dbReference type="GO" id="GO:0016874">
    <property type="term" value="F:ligase activity"/>
    <property type="evidence" value="ECO:0007669"/>
    <property type="project" value="UniProtKB-KW"/>
</dbReference>
<organism evidence="7 8">
    <name type="scientific">Hyphobacterium lacteum</name>
    <dbReference type="NCBI Taxonomy" id="3116575"/>
    <lineage>
        <taxon>Bacteria</taxon>
        <taxon>Pseudomonadati</taxon>
        <taxon>Pseudomonadota</taxon>
        <taxon>Alphaproteobacteria</taxon>
        <taxon>Maricaulales</taxon>
        <taxon>Maricaulaceae</taxon>
        <taxon>Hyphobacterium</taxon>
    </lineage>
</organism>
<dbReference type="InterPro" id="IPR000095">
    <property type="entry name" value="CRIB_dom"/>
</dbReference>
<name>A0ABU7LMK4_9PROT</name>
<feature type="domain" description="CRIB" evidence="6">
    <location>
        <begin position="154"/>
        <end position="168"/>
    </location>
</feature>
<evidence type="ECO:0000313" key="8">
    <source>
        <dbReference type="Proteomes" id="UP001354971"/>
    </source>
</evidence>
<dbReference type="InterPro" id="IPR051533">
    <property type="entry name" value="WaaL-like"/>
</dbReference>
<sequence>MSVLTPHIDAFRAAPRLNLLRPLEFLAAGIILFLLSQGLLGPLLAADGDPESSALLRTMWLPVYGLTLLWLAVTPGRTLDVIWRTPLILALSLLCFVSFLWSVDSGITQRRGFALIMTTLFGILLASRFSWRELIPLIAVVFVVIGVLSAAISLGYPTMGVHHDIHVGAWRGIFWEKNTLGAMMAFGTAAAIAASVCQPHRRFIWWGMAGFMAAMVLMSTSKTALLALLLALSGSAAIHLVRRGFGFAALILLGGGLLAFIAGLVLSIAPVAVLEALGRDATLTGRTDIWVVLAEQVQTRPWTGFGYSAFWQGDYGPAFWVRQRTQWDVPTAHNGWLELALSVGVPGVALMVLSLGSSLFRALGRLFRGPEAYWALIFLVLLALISVSESNLAQRNSIIWVLFVATAARLALPARYDRTSER</sequence>
<feature type="transmembrane region" description="Helical" evidence="5">
    <location>
        <begin position="339"/>
        <end position="360"/>
    </location>
</feature>
<accession>A0ABU7LMK4</accession>
<evidence type="ECO:0000256" key="1">
    <source>
        <dbReference type="ARBA" id="ARBA00004141"/>
    </source>
</evidence>
<feature type="transmembrane region" description="Helical" evidence="5">
    <location>
        <begin position="137"/>
        <end position="159"/>
    </location>
</feature>
<reference evidence="7 8" key="1">
    <citation type="submission" date="2024-01" db="EMBL/GenBank/DDBJ databases">
        <title>Hyphobacterium bacterium isolated from marine sediment.</title>
        <authorList>
            <person name="Zhao S."/>
        </authorList>
    </citation>
    <scope>NUCLEOTIDE SEQUENCE [LARGE SCALE GENOMIC DNA]</scope>
    <source>
        <strain evidence="8">HN65</strain>
    </source>
</reference>
<dbReference type="Proteomes" id="UP001354971">
    <property type="component" value="Unassembled WGS sequence"/>
</dbReference>
<evidence type="ECO:0000256" key="3">
    <source>
        <dbReference type="ARBA" id="ARBA00022989"/>
    </source>
</evidence>
<keyword evidence="3 5" id="KW-1133">Transmembrane helix</keyword>
<dbReference type="Pfam" id="PF04932">
    <property type="entry name" value="Wzy_C"/>
    <property type="match status" value="1"/>
</dbReference>
<feature type="transmembrane region" description="Helical" evidence="5">
    <location>
        <begin position="372"/>
        <end position="392"/>
    </location>
</feature>
<keyword evidence="4 5" id="KW-0472">Membrane</keyword>
<keyword evidence="7" id="KW-0436">Ligase</keyword>
<dbReference type="InterPro" id="IPR007016">
    <property type="entry name" value="O-antigen_ligase-rel_domated"/>
</dbReference>
<feature type="transmembrane region" description="Helical" evidence="5">
    <location>
        <begin position="58"/>
        <end position="75"/>
    </location>
</feature>
<gene>
    <name evidence="7" type="ORF">V0U79_01910</name>
</gene>
<dbReference type="RefSeq" id="WP_330197766.1">
    <property type="nucleotide sequence ID" value="NZ_JAZDRP010000001.1"/>
</dbReference>
<proteinExistence type="predicted"/>
<protein>
    <submittedName>
        <fullName evidence="7">O-antigen ligase family protein</fullName>
    </submittedName>
</protein>
<dbReference type="PANTHER" id="PTHR37422:SF17">
    <property type="entry name" value="O-ANTIGEN LIGASE"/>
    <property type="match status" value="1"/>
</dbReference>
<feature type="transmembrane region" description="Helical" evidence="5">
    <location>
        <begin position="244"/>
        <end position="269"/>
    </location>
</feature>
<feature type="transmembrane region" description="Helical" evidence="5">
    <location>
        <begin position="203"/>
        <end position="232"/>
    </location>
</feature>
<feature type="transmembrane region" description="Helical" evidence="5">
    <location>
        <begin position="398"/>
        <end position="416"/>
    </location>
</feature>
<evidence type="ECO:0000256" key="5">
    <source>
        <dbReference type="SAM" id="Phobius"/>
    </source>
</evidence>
<keyword evidence="8" id="KW-1185">Reference proteome</keyword>
<feature type="transmembrane region" description="Helical" evidence="5">
    <location>
        <begin position="113"/>
        <end position="131"/>
    </location>
</feature>
<dbReference type="PROSITE" id="PS50108">
    <property type="entry name" value="CRIB"/>
    <property type="match status" value="1"/>
</dbReference>
<evidence type="ECO:0000259" key="6">
    <source>
        <dbReference type="PROSITE" id="PS50108"/>
    </source>
</evidence>
<evidence type="ECO:0000256" key="4">
    <source>
        <dbReference type="ARBA" id="ARBA00023136"/>
    </source>
</evidence>
<dbReference type="EMBL" id="JAZDRP010000001">
    <property type="protein sequence ID" value="MEE2525103.1"/>
    <property type="molecule type" value="Genomic_DNA"/>
</dbReference>
<feature type="transmembrane region" description="Helical" evidence="5">
    <location>
        <begin position="25"/>
        <end position="46"/>
    </location>
</feature>
<evidence type="ECO:0000256" key="2">
    <source>
        <dbReference type="ARBA" id="ARBA00022692"/>
    </source>
</evidence>
<feature type="transmembrane region" description="Helical" evidence="5">
    <location>
        <begin position="180"/>
        <end position="197"/>
    </location>
</feature>
<evidence type="ECO:0000313" key="7">
    <source>
        <dbReference type="EMBL" id="MEE2525103.1"/>
    </source>
</evidence>